<dbReference type="RefSeq" id="WP_052368996.1">
    <property type="nucleotide sequence ID" value="NZ_JMIY01000008.1"/>
</dbReference>
<dbReference type="EMBL" id="JMIY01000008">
    <property type="protein sequence ID" value="KCZ70383.1"/>
    <property type="molecule type" value="Genomic_DNA"/>
</dbReference>
<feature type="transmembrane region" description="Helical" evidence="4">
    <location>
        <begin position="58"/>
        <end position="77"/>
    </location>
</feature>
<keyword evidence="4" id="KW-0812">Transmembrane</keyword>
<dbReference type="PATRIC" id="fig|1392998.3.peg.3289"/>
<protein>
    <recommendedName>
        <fullName evidence="5">4Fe-4S ferredoxin-type domain-containing protein</fullName>
    </recommendedName>
</protein>
<comment type="subcellular location">
    <subcellularLocation>
        <location evidence="1">Cell membrane</location>
    </subcellularLocation>
</comment>
<feature type="transmembrane region" description="Helical" evidence="4">
    <location>
        <begin position="102"/>
        <end position="124"/>
    </location>
</feature>
<evidence type="ECO:0000256" key="4">
    <source>
        <dbReference type="SAM" id="Phobius"/>
    </source>
</evidence>
<feature type="transmembrane region" description="Helical" evidence="4">
    <location>
        <begin position="378"/>
        <end position="403"/>
    </location>
</feature>
<feature type="transmembrane region" description="Helical" evidence="4">
    <location>
        <begin position="338"/>
        <end position="358"/>
    </location>
</feature>
<keyword evidence="3 4" id="KW-0472">Membrane</keyword>
<evidence type="ECO:0000256" key="2">
    <source>
        <dbReference type="ARBA" id="ARBA00022475"/>
    </source>
</evidence>
<dbReference type="InterPro" id="IPR052378">
    <property type="entry name" value="NosR_regulator"/>
</dbReference>
<organism evidence="6 7">
    <name type="scientific">Candidatus Methanoperedens nitratireducens</name>
    <dbReference type="NCBI Taxonomy" id="1392998"/>
    <lineage>
        <taxon>Archaea</taxon>
        <taxon>Methanobacteriati</taxon>
        <taxon>Methanobacteriota</taxon>
        <taxon>Stenosarchaea group</taxon>
        <taxon>Methanomicrobia</taxon>
        <taxon>Methanosarcinales</taxon>
        <taxon>ANME-2 cluster</taxon>
        <taxon>Candidatus Methanoperedentaceae</taxon>
        <taxon>Candidatus Methanoperedens</taxon>
    </lineage>
</organism>
<feature type="domain" description="4Fe-4S ferredoxin-type" evidence="5">
    <location>
        <begin position="290"/>
        <end position="320"/>
    </location>
</feature>
<evidence type="ECO:0000259" key="5">
    <source>
        <dbReference type="PROSITE" id="PS51379"/>
    </source>
</evidence>
<evidence type="ECO:0000256" key="3">
    <source>
        <dbReference type="ARBA" id="ARBA00023136"/>
    </source>
</evidence>
<dbReference type="InterPro" id="IPR017900">
    <property type="entry name" value="4Fe4S_Fe_S_CS"/>
</dbReference>
<dbReference type="SUPFAM" id="SSF54862">
    <property type="entry name" value="4Fe-4S ferredoxins"/>
    <property type="match status" value="1"/>
</dbReference>
<feature type="transmembrane region" description="Helical" evidence="4">
    <location>
        <begin position="136"/>
        <end position="158"/>
    </location>
</feature>
<feature type="transmembrane region" description="Helical" evidence="4">
    <location>
        <begin position="215"/>
        <end position="233"/>
    </location>
</feature>
<evidence type="ECO:0000313" key="6">
    <source>
        <dbReference type="EMBL" id="KCZ70383.1"/>
    </source>
</evidence>
<gene>
    <name evidence="6" type="ORF">ANME2D_03298</name>
</gene>
<comment type="caution">
    <text evidence="6">The sequence shown here is derived from an EMBL/GenBank/DDBJ whole genome shotgun (WGS) entry which is preliminary data.</text>
</comment>
<accession>A0A062V186</accession>
<keyword evidence="4" id="KW-1133">Transmembrane helix</keyword>
<dbReference type="PROSITE" id="PS51379">
    <property type="entry name" value="4FE4S_FER_2"/>
    <property type="match status" value="1"/>
</dbReference>
<keyword evidence="7" id="KW-1185">Reference proteome</keyword>
<dbReference type="GO" id="GO:0016491">
    <property type="term" value="F:oxidoreductase activity"/>
    <property type="evidence" value="ECO:0007669"/>
    <property type="project" value="UniProtKB-ARBA"/>
</dbReference>
<feature type="transmembrane region" description="Helical" evidence="4">
    <location>
        <begin position="522"/>
        <end position="541"/>
    </location>
</feature>
<evidence type="ECO:0000256" key="1">
    <source>
        <dbReference type="ARBA" id="ARBA00004236"/>
    </source>
</evidence>
<sequence>MGKKILVVLCIILLSAALALPVGAAESQNVESDDHNSMNMNDQHAGDTGDAHAMEGDVNWYVIALLLGITGVLGYFASNTEKLRKINFLDYASIKNILKSRWYPLIFVLPTMLIFGIIVIQLFSGSSEASYNFGSVMVWIFLWPILPVLFLLFGRLWCSVCPLSRVSDEVQKKVGMQKKVPKFLQKYGVWIIIMAFLIITWADVVIELVESPINTGYLLLFVFAGVVLMGAVFERRAWCRYLCFLGGLSSNYSMSSALELRADKEVCKTCKTPDCYKGNEKAEGCSMFEYPRTMDSNRSCNFCSNCIKTCPHDAIRITPRPPTSELWFIKKPRFEESFLAVALIGIVVSQTVIMLEVWEPFMTWFENTTGITNFTVAWTLIFAGAMLIPVLLMLAASFVSGIISAGVPRPDLIPDQTAEISYQSIRGPGEALRSNFIRFGYSLIPLGLGIHLAHNSKHFLGEGLSVIYTSASLIGLKITGDLSILNMPTIQVIQYMLTVLGIIGAVYTAHRISLNNPGPRSSVLPYVVLILLFGAVALWMYTVPMAARAH</sequence>
<dbReference type="PANTHER" id="PTHR30224:SF4">
    <property type="entry name" value="ELECTRON TRANSPORT PROTEIN YCCM-RELATED"/>
    <property type="match status" value="1"/>
</dbReference>
<dbReference type="AlphaFoldDB" id="A0A062V186"/>
<dbReference type="PROSITE" id="PS00198">
    <property type="entry name" value="4FE4S_FER_1"/>
    <property type="match status" value="1"/>
</dbReference>
<keyword evidence="2" id="KW-1003">Cell membrane</keyword>
<dbReference type="PANTHER" id="PTHR30224">
    <property type="entry name" value="ELECTRON TRANSPORT PROTEIN"/>
    <property type="match status" value="1"/>
</dbReference>
<evidence type="ECO:0000313" key="7">
    <source>
        <dbReference type="Proteomes" id="UP000027153"/>
    </source>
</evidence>
<dbReference type="OrthoDB" id="23833at2157"/>
<proteinExistence type="predicted"/>
<dbReference type="GO" id="GO:0005886">
    <property type="term" value="C:plasma membrane"/>
    <property type="evidence" value="ECO:0007669"/>
    <property type="project" value="UniProtKB-SubCell"/>
</dbReference>
<dbReference type="InterPro" id="IPR017896">
    <property type="entry name" value="4Fe4S_Fe-S-bd"/>
</dbReference>
<feature type="transmembrane region" description="Helical" evidence="4">
    <location>
        <begin position="436"/>
        <end position="453"/>
    </location>
</feature>
<feature type="transmembrane region" description="Helical" evidence="4">
    <location>
        <begin position="187"/>
        <end position="209"/>
    </location>
</feature>
<feature type="transmembrane region" description="Helical" evidence="4">
    <location>
        <begin position="492"/>
        <end position="510"/>
    </location>
</feature>
<name>A0A062V186_9EURY</name>
<dbReference type="Pfam" id="PF12801">
    <property type="entry name" value="Fer4_5"/>
    <property type="match status" value="2"/>
</dbReference>
<dbReference type="Proteomes" id="UP000027153">
    <property type="component" value="Unassembled WGS sequence"/>
</dbReference>
<reference evidence="6 7" key="1">
    <citation type="journal article" date="2013" name="Nature">
        <title>Anaerobic oxidation of methane coupled to nitrate reduction in a novel archaeal lineage.</title>
        <authorList>
            <person name="Haroon M.F."/>
            <person name="Hu S."/>
            <person name="Shi Y."/>
            <person name="Imelfort M."/>
            <person name="Keller J."/>
            <person name="Hugenholtz P."/>
            <person name="Yuan Z."/>
            <person name="Tyson G.W."/>
        </authorList>
    </citation>
    <scope>NUCLEOTIDE SEQUENCE [LARGE SCALE GENOMIC DNA]</scope>
    <source>
        <strain evidence="6 7">ANME-2d</strain>
    </source>
</reference>